<dbReference type="AlphaFoldDB" id="A0A1B8SL85"/>
<dbReference type="Proteomes" id="UP000092668">
    <property type="component" value="Unassembled WGS sequence"/>
</dbReference>
<name>A0A1B8SL85_9MYCO</name>
<comment type="caution">
    <text evidence="1">The sequence shown here is derived from an EMBL/GenBank/DDBJ whole genome shotgun (WGS) entry which is preliminary data.</text>
</comment>
<evidence type="ECO:0000313" key="2">
    <source>
        <dbReference type="Proteomes" id="UP000092668"/>
    </source>
</evidence>
<sequence>MRDDTLFPGHEFTTLVDLPDSFRKSGKMMAHEVDIFTDDGDLVARLGVAGNISLTVHPGYHLEYYDTMAEATEARSK</sequence>
<accession>A0A1B8SL85</accession>
<keyword evidence="2" id="KW-1185">Reference proteome</keyword>
<organism evidence="1 2">
    <name type="scientific">Mycolicibacter kumamotonensis</name>
    <dbReference type="NCBI Taxonomy" id="354243"/>
    <lineage>
        <taxon>Bacteria</taxon>
        <taxon>Bacillati</taxon>
        <taxon>Actinomycetota</taxon>
        <taxon>Actinomycetes</taxon>
        <taxon>Mycobacteriales</taxon>
        <taxon>Mycobacteriaceae</taxon>
        <taxon>Mycolicibacter</taxon>
    </lineage>
</organism>
<gene>
    <name evidence="1" type="ORF">ACT18_00660</name>
</gene>
<dbReference type="RefSeq" id="WP_065286763.1">
    <property type="nucleotide sequence ID" value="NZ_LFOE01000001.1"/>
</dbReference>
<protein>
    <submittedName>
        <fullName evidence="1">Uncharacterized protein</fullName>
    </submittedName>
</protein>
<evidence type="ECO:0000313" key="1">
    <source>
        <dbReference type="EMBL" id="OBY33491.1"/>
    </source>
</evidence>
<proteinExistence type="predicted"/>
<reference evidence="1 2" key="1">
    <citation type="submission" date="2015-06" db="EMBL/GenBank/DDBJ databases">
        <title>Genome sequence of Mycobacterium kumamotonense strain Roo.</title>
        <authorList>
            <person name="Greninger A.L."/>
            <person name="Cunningham G."/>
            <person name="Miller S."/>
        </authorList>
    </citation>
    <scope>NUCLEOTIDE SEQUENCE [LARGE SCALE GENOMIC DNA]</scope>
    <source>
        <strain evidence="1 2">Roo</strain>
    </source>
</reference>
<dbReference type="EMBL" id="LFOE01000001">
    <property type="protein sequence ID" value="OBY33491.1"/>
    <property type="molecule type" value="Genomic_DNA"/>
</dbReference>